<gene>
    <name evidence="2" type="ORF">PV11_03704</name>
</gene>
<protein>
    <submittedName>
        <fullName evidence="2">Uncharacterized protein</fullName>
    </submittedName>
</protein>
<name>A0A0D1X227_9EURO</name>
<dbReference type="OrthoDB" id="4161720at2759"/>
<dbReference type="Proteomes" id="UP000053599">
    <property type="component" value="Unassembled WGS sequence"/>
</dbReference>
<feature type="compositionally biased region" description="Polar residues" evidence="1">
    <location>
        <begin position="210"/>
        <end position="222"/>
    </location>
</feature>
<evidence type="ECO:0000313" key="2">
    <source>
        <dbReference type="EMBL" id="KIV81526.1"/>
    </source>
</evidence>
<organism evidence="2 3">
    <name type="scientific">Exophiala sideris</name>
    <dbReference type="NCBI Taxonomy" id="1016849"/>
    <lineage>
        <taxon>Eukaryota</taxon>
        <taxon>Fungi</taxon>
        <taxon>Dikarya</taxon>
        <taxon>Ascomycota</taxon>
        <taxon>Pezizomycotina</taxon>
        <taxon>Eurotiomycetes</taxon>
        <taxon>Chaetothyriomycetidae</taxon>
        <taxon>Chaetothyriales</taxon>
        <taxon>Herpotrichiellaceae</taxon>
        <taxon>Exophiala</taxon>
    </lineage>
</organism>
<reference evidence="2 3" key="1">
    <citation type="submission" date="2015-01" db="EMBL/GenBank/DDBJ databases">
        <title>The Genome Sequence of Exophiala sideris CBS121828.</title>
        <authorList>
            <consortium name="The Broad Institute Genomics Platform"/>
            <person name="Cuomo C."/>
            <person name="de Hoog S."/>
            <person name="Gorbushina A."/>
            <person name="Stielow B."/>
            <person name="Teixiera M."/>
            <person name="Abouelleil A."/>
            <person name="Chapman S.B."/>
            <person name="Priest M."/>
            <person name="Young S.K."/>
            <person name="Wortman J."/>
            <person name="Nusbaum C."/>
            <person name="Birren B."/>
        </authorList>
    </citation>
    <scope>NUCLEOTIDE SEQUENCE [LARGE SCALE GENOMIC DNA]</scope>
    <source>
        <strain evidence="2 3">CBS 121828</strain>
    </source>
</reference>
<feature type="region of interest" description="Disordered" evidence="1">
    <location>
        <begin position="210"/>
        <end position="244"/>
    </location>
</feature>
<evidence type="ECO:0000256" key="1">
    <source>
        <dbReference type="SAM" id="MobiDB-lite"/>
    </source>
</evidence>
<evidence type="ECO:0000313" key="3">
    <source>
        <dbReference type="Proteomes" id="UP000053599"/>
    </source>
</evidence>
<dbReference type="AlphaFoldDB" id="A0A0D1X227"/>
<sequence length="244" mass="27776">MSPSAATRGRANNPAHSAFAKYSSCCLAPALSSTILQVGYVASRLTHTLRPASLKLTVRMSVVKRAKKSGHSLDRPIEMDRDLSFTWSVYERLNEKYGKRVPLDQFVGLCAYLCTLLRWGWHVRSLDLDAFVQLYPEYETVLSLLEFAQCELDTIEIPSYHHWFTVQGREAFGEGIINEGTLRRLWQENHYEFLRAELSLEHIIRSSSGRPVSKTTSIQMETPQGDADGYGCDKTGKKRRREDI</sequence>
<dbReference type="EMBL" id="KN846952">
    <property type="protein sequence ID" value="KIV81526.1"/>
    <property type="molecule type" value="Genomic_DNA"/>
</dbReference>
<dbReference type="HOGENOM" id="CLU_1138021_0_0_1"/>
<proteinExistence type="predicted"/>
<accession>A0A0D1X227</accession>